<dbReference type="Proteomes" id="UP000251205">
    <property type="component" value="Unassembled WGS sequence"/>
</dbReference>
<feature type="domain" description="YitH/HolE acetyltransferase (GNAT)" evidence="1">
    <location>
        <begin position="173"/>
        <end position="282"/>
    </location>
</feature>
<dbReference type="InterPro" id="IPR016181">
    <property type="entry name" value="Acyl_CoA_acyltransferase"/>
</dbReference>
<dbReference type="GO" id="GO:0016740">
    <property type="term" value="F:transferase activity"/>
    <property type="evidence" value="ECO:0007669"/>
    <property type="project" value="UniProtKB-KW"/>
</dbReference>
<dbReference type="AlphaFoldDB" id="A0A329Y9E9"/>
<protein>
    <submittedName>
        <fullName evidence="2">GNAT family N-acetyltransferase</fullName>
    </submittedName>
</protein>
<reference evidence="2 3" key="1">
    <citation type="submission" date="2018-06" db="EMBL/GenBank/DDBJ databases">
        <title>Whole Genome Sequence of an efficient microsymbiont, Rhizobium tropici.</title>
        <authorList>
            <person name="Srinivasan R."/>
            <person name="Singh H.V."/>
            <person name="Srivastava R."/>
            <person name="Kumari B."/>
            <person name="Radhakrishna A."/>
        </authorList>
    </citation>
    <scope>NUCLEOTIDE SEQUENCE [LARGE SCALE GENOMIC DNA]</scope>
    <source>
        <strain evidence="2 3">IGFRI Rhizo-19</strain>
    </source>
</reference>
<dbReference type="SUPFAM" id="SSF55729">
    <property type="entry name" value="Acyl-CoA N-acyltransferases (Nat)"/>
    <property type="match status" value="1"/>
</dbReference>
<evidence type="ECO:0000313" key="2">
    <source>
        <dbReference type="EMBL" id="RAX37585.1"/>
    </source>
</evidence>
<dbReference type="OrthoDB" id="8453373at2"/>
<accession>A0A329Y9E9</accession>
<evidence type="ECO:0000313" key="3">
    <source>
        <dbReference type="Proteomes" id="UP000251205"/>
    </source>
</evidence>
<dbReference type="Pfam" id="PF18014">
    <property type="entry name" value="Acetyltransf_18"/>
    <property type="match status" value="1"/>
</dbReference>
<dbReference type="Gene3D" id="3.40.630.90">
    <property type="match status" value="1"/>
</dbReference>
<dbReference type="InterPro" id="IPR052729">
    <property type="entry name" value="Acyl/Acetyltrans_Enzymes"/>
</dbReference>
<gene>
    <name evidence="2" type="ORF">DQ393_32885</name>
</gene>
<dbReference type="EMBL" id="QMKK01000061">
    <property type="protein sequence ID" value="RAX37585.1"/>
    <property type="molecule type" value="Genomic_DNA"/>
</dbReference>
<name>A0A329Y9E9_RHITR</name>
<dbReference type="Gene3D" id="3.40.630.30">
    <property type="match status" value="1"/>
</dbReference>
<proteinExistence type="predicted"/>
<dbReference type="InterPro" id="IPR041496">
    <property type="entry name" value="YitH/HolE_GNAT"/>
</dbReference>
<comment type="caution">
    <text evidence="2">The sequence shown here is derived from an EMBL/GenBank/DDBJ whole genome shotgun (WGS) entry which is preliminary data.</text>
</comment>
<evidence type="ECO:0000259" key="1">
    <source>
        <dbReference type="Pfam" id="PF18014"/>
    </source>
</evidence>
<dbReference type="PANTHER" id="PTHR47237:SF2">
    <property type="entry name" value="BLL4206 PROTEIN"/>
    <property type="match status" value="1"/>
</dbReference>
<organism evidence="2 3">
    <name type="scientific">Rhizobium tropici</name>
    <dbReference type="NCBI Taxonomy" id="398"/>
    <lineage>
        <taxon>Bacteria</taxon>
        <taxon>Pseudomonadati</taxon>
        <taxon>Pseudomonadota</taxon>
        <taxon>Alphaproteobacteria</taxon>
        <taxon>Hyphomicrobiales</taxon>
        <taxon>Rhizobiaceae</taxon>
        <taxon>Rhizobium/Agrobacterium group</taxon>
        <taxon>Rhizobium</taxon>
    </lineage>
</organism>
<keyword evidence="2" id="KW-0808">Transferase</keyword>
<dbReference type="PANTHER" id="PTHR47237">
    <property type="entry name" value="SLL0310 PROTEIN"/>
    <property type="match status" value="1"/>
</dbReference>
<sequence length="305" mass="33727">MAAGLRMDTKVPEKLHVDAFELRFADISEVSLSQLQALSMSVGWPHRSQDWQHLRDVGRGFVALDEIGRVSGSTMWFPHGENFATFGMLITAPRLQTNGTAEWLVTRMLAECHQERLRLNATRAARRMCATLGFMPQQTVFQCQGEVLSVPKIDSIKPGLQLRRLERGDLDVVAALDEPAFGAPRHQHLQRLFESSICYGLYDGEKLMAYSMRRRFGRGHVVGPVVAYCEEDAISVVHPHVVAHVGSFLRLDTHFGTGPFAGFVQQSGMSVFDTVTTMVSSERAAYGSPNTGSPIVFALASQSFG</sequence>